<keyword evidence="5" id="KW-1185">Reference proteome</keyword>
<protein>
    <recommendedName>
        <fullName evidence="6">Pentatricopeptide repeat-containing protein</fullName>
    </recommendedName>
</protein>
<evidence type="ECO:0000313" key="5">
    <source>
        <dbReference type="Proteomes" id="UP000290289"/>
    </source>
</evidence>
<evidence type="ECO:0008006" key="6">
    <source>
        <dbReference type="Google" id="ProtNLM"/>
    </source>
</evidence>
<dbReference type="Pfam" id="PF13041">
    <property type="entry name" value="PPR_2"/>
    <property type="match status" value="1"/>
</dbReference>
<feature type="compositionally biased region" description="Basic and acidic residues" evidence="3">
    <location>
        <begin position="226"/>
        <end position="235"/>
    </location>
</feature>
<dbReference type="GO" id="GO:0009451">
    <property type="term" value="P:RNA modification"/>
    <property type="evidence" value="ECO:0007669"/>
    <property type="project" value="InterPro"/>
</dbReference>
<comment type="caution">
    <text evidence="4">The sequence shown here is derived from an EMBL/GenBank/DDBJ whole genome shotgun (WGS) entry which is preliminary data.</text>
</comment>
<dbReference type="PANTHER" id="PTHR47926">
    <property type="entry name" value="PENTATRICOPEPTIDE REPEAT-CONTAINING PROTEIN"/>
    <property type="match status" value="1"/>
</dbReference>
<dbReference type="PROSITE" id="PS51375">
    <property type="entry name" value="PPR"/>
    <property type="match status" value="1"/>
</dbReference>
<dbReference type="STRING" id="3750.A0A498IEP0"/>
<organism evidence="4 5">
    <name type="scientific">Malus domestica</name>
    <name type="common">Apple</name>
    <name type="synonym">Pyrus malus</name>
    <dbReference type="NCBI Taxonomy" id="3750"/>
    <lineage>
        <taxon>Eukaryota</taxon>
        <taxon>Viridiplantae</taxon>
        <taxon>Streptophyta</taxon>
        <taxon>Embryophyta</taxon>
        <taxon>Tracheophyta</taxon>
        <taxon>Spermatophyta</taxon>
        <taxon>Magnoliopsida</taxon>
        <taxon>eudicotyledons</taxon>
        <taxon>Gunneridae</taxon>
        <taxon>Pentapetalae</taxon>
        <taxon>rosids</taxon>
        <taxon>fabids</taxon>
        <taxon>Rosales</taxon>
        <taxon>Rosaceae</taxon>
        <taxon>Amygdaloideae</taxon>
        <taxon>Maleae</taxon>
        <taxon>Malus</taxon>
    </lineage>
</organism>
<feature type="repeat" description="PPR" evidence="2">
    <location>
        <begin position="41"/>
        <end position="75"/>
    </location>
</feature>
<evidence type="ECO:0000256" key="3">
    <source>
        <dbReference type="SAM" id="MobiDB-lite"/>
    </source>
</evidence>
<evidence type="ECO:0000256" key="2">
    <source>
        <dbReference type="PROSITE-ProRule" id="PRU00708"/>
    </source>
</evidence>
<feature type="region of interest" description="Disordered" evidence="3">
    <location>
        <begin position="216"/>
        <end position="235"/>
    </location>
</feature>
<sequence length="235" mass="25655">MNGCTDLVPNLIGSNSLVALYAKCGRIDHARAVFDGLGGMTVVSWTSMILGYAQNGQPLEALRFFGLMRKLNVKPDWIVLVSVLKAYTDVENLGQGTFVHGCLIKMGLQFEPDLLIALMAMYAKSGQGRPRCSRCGIITSHHPSKDSTSTAALTLVTFTLNGGALFGRPVKVALSRSPPPWQPLLWWLSLLIAVHPLVIPLRWPFPGRPLHRVGNLGSNTNVRYSSPREEPNPKG</sequence>
<accession>A0A498IEP0</accession>
<dbReference type="EMBL" id="RDQH01000338">
    <property type="protein sequence ID" value="RXH80604.1"/>
    <property type="molecule type" value="Genomic_DNA"/>
</dbReference>
<keyword evidence="1" id="KW-0677">Repeat</keyword>
<dbReference type="NCBIfam" id="TIGR00756">
    <property type="entry name" value="PPR"/>
    <property type="match status" value="1"/>
</dbReference>
<reference evidence="4 5" key="1">
    <citation type="submission" date="2018-10" db="EMBL/GenBank/DDBJ databases">
        <title>A high-quality apple genome assembly.</title>
        <authorList>
            <person name="Hu J."/>
        </authorList>
    </citation>
    <scope>NUCLEOTIDE SEQUENCE [LARGE SCALE GENOMIC DNA]</scope>
    <source>
        <strain evidence="5">cv. HFTH1</strain>
        <tissue evidence="4">Young leaf</tissue>
    </source>
</reference>
<dbReference type="Proteomes" id="UP000290289">
    <property type="component" value="Chromosome 12"/>
</dbReference>
<dbReference type="InterPro" id="IPR046960">
    <property type="entry name" value="PPR_At4g14850-like_plant"/>
</dbReference>
<dbReference type="Gene3D" id="1.25.40.10">
    <property type="entry name" value="Tetratricopeptide repeat domain"/>
    <property type="match status" value="1"/>
</dbReference>
<gene>
    <name evidence="4" type="ORF">DVH24_004518</name>
</gene>
<dbReference type="GO" id="GO:0003723">
    <property type="term" value="F:RNA binding"/>
    <property type="evidence" value="ECO:0007669"/>
    <property type="project" value="InterPro"/>
</dbReference>
<proteinExistence type="predicted"/>
<dbReference type="InterPro" id="IPR002885">
    <property type="entry name" value="PPR_rpt"/>
</dbReference>
<dbReference type="InterPro" id="IPR011990">
    <property type="entry name" value="TPR-like_helical_dom_sf"/>
</dbReference>
<dbReference type="Pfam" id="PF01535">
    <property type="entry name" value="PPR"/>
    <property type="match status" value="1"/>
</dbReference>
<name>A0A498IEP0_MALDO</name>
<dbReference type="AlphaFoldDB" id="A0A498IEP0"/>
<evidence type="ECO:0000256" key="1">
    <source>
        <dbReference type="ARBA" id="ARBA00022737"/>
    </source>
</evidence>
<evidence type="ECO:0000313" key="4">
    <source>
        <dbReference type="EMBL" id="RXH80604.1"/>
    </source>
</evidence>